<evidence type="ECO:0000259" key="8">
    <source>
        <dbReference type="Pfam" id="PF08263"/>
    </source>
</evidence>
<evidence type="ECO:0000256" key="3">
    <source>
        <dbReference type="ARBA" id="ARBA00022692"/>
    </source>
</evidence>
<protein>
    <recommendedName>
        <fullName evidence="12">Malectin-like domain-containing protein</fullName>
    </recommendedName>
</protein>
<organism evidence="10 11">
    <name type="scientific">Lupinus angustifolius</name>
    <name type="common">Narrow-leaved blue lupine</name>
    <dbReference type="NCBI Taxonomy" id="3871"/>
    <lineage>
        <taxon>Eukaryota</taxon>
        <taxon>Viridiplantae</taxon>
        <taxon>Streptophyta</taxon>
        <taxon>Embryophyta</taxon>
        <taxon>Tracheophyta</taxon>
        <taxon>Spermatophyta</taxon>
        <taxon>Magnoliopsida</taxon>
        <taxon>eudicotyledons</taxon>
        <taxon>Gunneridae</taxon>
        <taxon>Pentapetalae</taxon>
        <taxon>rosids</taxon>
        <taxon>fabids</taxon>
        <taxon>Fabales</taxon>
        <taxon>Fabaceae</taxon>
        <taxon>Papilionoideae</taxon>
        <taxon>50 kb inversion clade</taxon>
        <taxon>genistoids sensu lato</taxon>
        <taxon>core genistoids</taxon>
        <taxon>Genisteae</taxon>
        <taxon>Lupinus</taxon>
    </lineage>
</organism>
<keyword evidence="6" id="KW-1133">Transmembrane helix</keyword>
<dbReference type="FunFam" id="3.80.10.10:FF:000129">
    <property type="entry name" value="Leucine-rich repeat receptor-like kinase"/>
    <property type="match status" value="1"/>
</dbReference>
<evidence type="ECO:0000256" key="4">
    <source>
        <dbReference type="ARBA" id="ARBA00022729"/>
    </source>
</evidence>
<name>A0A1J7GXL6_LUPAN</name>
<dbReference type="OMA" id="QWPPVEL"/>
<dbReference type="InterPro" id="IPR001611">
    <property type="entry name" value="Leu-rich_rpt"/>
</dbReference>
<keyword evidence="3" id="KW-0812">Transmembrane</keyword>
<dbReference type="EMBL" id="CM007377">
    <property type="protein sequence ID" value="OIV94316.1"/>
    <property type="molecule type" value="Genomic_DNA"/>
</dbReference>
<evidence type="ECO:0000259" key="9">
    <source>
        <dbReference type="Pfam" id="PF12819"/>
    </source>
</evidence>
<dbReference type="InterPro" id="IPR013210">
    <property type="entry name" value="LRR_N_plant-typ"/>
</dbReference>
<dbReference type="AlphaFoldDB" id="A0A1J7GXL6"/>
<sequence length="476" mass="52490">MSHLCIHAGYFIDCGGTKEVKVDNILYTPDESYISVGNTTTINEPNILPTLTTLRYFPDASAKKYCYSLPVIKGSKYIVKTIYYYGGFDGGKQPPVFDQVIEGTRWSIVNTTEDYAKGLSSYYEVVVKSFGKTLSVCLAKNADTGSSSPFISALEVKSLDDSLYNPIDFTKYALVTVARHTFGGDHIISYPDDKFDRMWQPFKDQNPAVGSHSNVTSSDFWNLPPAIAFTNGITTSRGKTLEIQWPHVSLPSTYYYISLYFQDNRSPSPYSWRVFNVSINDHTFFTGLNASAKGVTVYSSQWPLSGLTKLTMTPAAGEPVGPVINAGEIFQILPISGRTQTKDVIAMMDFARSIRNPPSDWNGDPCLPKGNSWTGVSCSQHDLVARVTTVNLTNVGLDGSLPATIGNLTSLVHLWLGGNKISGTLPDMSGLHELQTLHLENNKLEGPIPPSLKKLPKLHEMLAQEIFDINHRMLGK</sequence>
<dbReference type="PANTHER" id="PTHR45631:SF45">
    <property type="entry name" value="LEUCINE-RICH REPEAT (LRR) FAMILY PROTEIN"/>
    <property type="match status" value="1"/>
</dbReference>
<keyword evidence="7" id="KW-0472">Membrane</keyword>
<proteinExistence type="predicted"/>
<evidence type="ECO:0000313" key="11">
    <source>
        <dbReference type="Proteomes" id="UP000188354"/>
    </source>
</evidence>
<evidence type="ECO:0000256" key="6">
    <source>
        <dbReference type="ARBA" id="ARBA00022989"/>
    </source>
</evidence>
<dbReference type="Proteomes" id="UP000188354">
    <property type="component" value="Chromosome LG17"/>
</dbReference>
<dbReference type="SUPFAM" id="SSF52058">
    <property type="entry name" value="L domain-like"/>
    <property type="match status" value="1"/>
</dbReference>
<dbReference type="STRING" id="3871.A0A1J7GXL6"/>
<keyword evidence="2" id="KW-0433">Leucine-rich repeat</keyword>
<dbReference type="Gene3D" id="2.60.120.430">
    <property type="entry name" value="Galactose-binding lectin"/>
    <property type="match status" value="2"/>
</dbReference>
<reference evidence="10 11" key="1">
    <citation type="journal article" date="2017" name="Plant Biotechnol. J.">
        <title>A comprehensive draft genome sequence for lupin (Lupinus angustifolius), an emerging health food: insights into plant-microbe interactions and legume evolution.</title>
        <authorList>
            <person name="Hane J.K."/>
            <person name="Ming Y."/>
            <person name="Kamphuis L.G."/>
            <person name="Nelson M.N."/>
            <person name="Garg G."/>
            <person name="Atkins C.A."/>
            <person name="Bayer P.E."/>
            <person name="Bravo A."/>
            <person name="Bringans S."/>
            <person name="Cannon S."/>
            <person name="Edwards D."/>
            <person name="Foley R."/>
            <person name="Gao L.L."/>
            <person name="Harrison M.J."/>
            <person name="Huang W."/>
            <person name="Hurgobin B."/>
            <person name="Li S."/>
            <person name="Liu C.W."/>
            <person name="McGrath A."/>
            <person name="Morahan G."/>
            <person name="Murray J."/>
            <person name="Weller J."/>
            <person name="Jian J."/>
            <person name="Singh K.B."/>
        </authorList>
    </citation>
    <scope>NUCLEOTIDE SEQUENCE [LARGE SCALE GENOMIC DNA]</scope>
    <source>
        <strain evidence="11">cv. Tanjil</strain>
        <tissue evidence="10">Whole plant</tissue>
    </source>
</reference>
<keyword evidence="4" id="KW-0732">Signal</keyword>
<evidence type="ECO:0000313" key="10">
    <source>
        <dbReference type="EMBL" id="OIV94316.1"/>
    </source>
</evidence>
<accession>A0A1J7GXL6</accession>
<dbReference type="InterPro" id="IPR032675">
    <property type="entry name" value="LRR_dom_sf"/>
</dbReference>
<keyword evidence="5" id="KW-0677">Repeat</keyword>
<evidence type="ECO:0000256" key="2">
    <source>
        <dbReference type="ARBA" id="ARBA00022614"/>
    </source>
</evidence>
<comment type="subcellular location">
    <subcellularLocation>
        <location evidence="1">Membrane</location>
        <topology evidence="1">Single-pass membrane protein</topology>
    </subcellularLocation>
</comment>
<dbReference type="Pfam" id="PF00560">
    <property type="entry name" value="LRR_1"/>
    <property type="match status" value="2"/>
</dbReference>
<dbReference type="GO" id="GO:0016020">
    <property type="term" value="C:membrane"/>
    <property type="evidence" value="ECO:0007669"/>
    <property type="project" value="UniProtKB-SubCell"/>
</dbReference>
<evidence type="ECO:0000256" key="7">
    <source>
        <dbReference type="ARBA" id="ARBA00023136"/>
    </source>
</evidence>
<dbReference type="Gene3D" id="3.80.10.10">
    <property type="entry name" value="Ribonuclease Inhibitor"/>
    <property type="match status" value="1"/>
</dbReference>
<evidence type="ECO:0000256" key="5">
    <source>
        <dbReference type="ARBA" id="ARBA00022737"/>
    </source>
</evidence>
<dbReference type="InterPro" id="IPR024788">
    <property type="entry name" value="Malectin-like_Carb-bd_dom"/>
</dbReference>
<keyword evidence="11" id="KW-1185">Reference proteome</keyword>
<evidence type="ECO:0000256" key="1">
    <source>
        <dbReference type="ARBA" id="ARBA00004167"/>
    </source>
</evidence>
<dbReference type="Pfam" id="PF12819">
    <property type="entry name" value="Malectin_like"/>
    <property type="match status" value="1"/>
</dbReference>
<evidence type="ECO:0008006" key="12">
    <source>
        <dbReference type="Google" id="ProtNLM"/>
    </source>
</evidence>
<dbReference type="PANTHER" id="PTHR45631">
    <property type="entry name" value="OS07G0107800 PROTEIN-RELATED"/>
    <property type="match status" value="1"/>
</dbReference>
<feature type="domain" description="Leucine-rich repeat-containing N-terminal plant-type" evidence="8">
    <location>
        <begin position="343"/>
        <end position="379"/>
    </location>
</feature>
<feature type="domain" description="Malectin-like" evidence="9">
    <location>
        <begin position="12"/>
        <end position="332"/>
    </location>
</feature>
<dbReference type="Gramene" id="OIV94316">
    <property type="protein sequence ID" value="OIV94316"/>
    <property type="gene ID" value="TanjilG_19322"/>
</dbReference>
<gene>
    <name evidence="10" type="ORF">TanjilG_19322</name>
</gene>
<dbReference type="Pfam" id="PF08263">
    <property type="entry name" value="LRRNT_2"/>
    <property type="match status" value="1"/>
</dbReference>